<organism evidence="7 8">
    <name type="scientific">Ceratodon purpureus</name>
    <name type="common">Fire moss</name>
    <name type="synonym">Dicranum purpureum</name>
    <dbReference type="NCBI Taxonomy" id="3225"/>
    <lineage>
        <taxon>Eukaryota</taxon>
        <taxon>Viridiplantae</taxon>
        <taxon>Streptophyta</taxon>
        <taxon>Embryophyta</taxon>
        <taxon>Bryophyta</taxon>
        <taxon>Bryophytina</taxon>
        <taxon>Bryopsida</taxon>
        <taxon>Dicranidae</taxon>
        <taxon>Pseudoditrichales</taxon>
        <taxon>Ditrichaceae</taxon>
        <taxon>Ceratodon</taxon>
    </lineage>
</organism>
<evidence type="ECO:0000313" key="7">
    <source>
        <dbReference type="EMBL" id="KAG0571149.1"/>
    </source>
</evidence>
<dbReference type="InterPro" id="IPR010264">
    <property type="entry name" value="Self-incomp_S1"/>
</dbReference>
<reference evidence="7 8" key="1">
    <citation type="submission" date="2020-06" db="EMBL/GenBank/DDBJ databases">
        <title>WGS assembly of Ceratodon purpureus strain R40.</title>
        <authorList>
            <person name="Carey S.B."/>
            <person name="Jenkins J."/>
            <person name="Shu S."/>
            <person name="Lovell J.T."/>
            <person name="Sreedasyam A."/>
            <person name="Maumus F."/>
            <person name="Tiley G.P."/>
            <person name="Fernandez-Pozo N."/>
            <person name="Barry K."/>
            <person name="Chen C."/>
            <person name="Wang M."/>
            <person name="Lipzen A."/>
            <person name="Daum C."/>
            <person name="Saski C.A."/>
            <person name="Payton A.C."/>
            <person name="Mcbreen J.C."/>
            <person name="Conrad R.E."/>
            <person name="Kollar L.M."/>
            <person name="Olsson S."/>
            <person name="Huttunen S."/>
            <person name="Landis J.B."/>
            <person name="Wickett N.J."/>
            <person name="Johnson M.G."/>
            <person name="Rensing S.A."/>
            <person name="Grimwood J."/>
            <person name="Schmutz J."/>
            <person name="Mcdaniel S.F."/>
        </authorList>
    </citation>
    <scope>NUCLEOTIDE SEQUENCE [LARGE SCALE GENOMIC DNA]</scope>
    <source>
        <strain evidence="7 8">R40</strain>
    </source>
</reference>
<keyword evidence="4" id="KW-0964">Secreted</keyword>
<evidence type="ECO:0000256" key="5">
    <source>
        <dbReference type="ARBA" id="ARBA00022729"/>
    </source>
</evidence>
<keyword evidence="8" id="KW-1185">Reference proteome</keyword>
<dbReference type="Proteomes" id="UP000822688">
    <property type="component" value="Chromosome 6"/>
</dbReference>
<comment type="subcellular location">
    <subcellularLocation>
        <location evidence="1">Secreted</location>
    </subcellularLocation>
</comment>
<feature type="signal peptide" evidence="6">
    <location>
        <begin position="1"/>
        <end position="26"/>
    </location>
</feature>
<dbReference type="EMBL" id="CM026427">
    <property type="protein sequence ID" value="KAG0571149.1"/>
    <property type="molecule type" value="Genomic_DNA"/>
</dbReference>
<dbReference type="GO" id="GO:0060320">
    <property type="term" value="P:rejection of self pollen"/>
    <property type="evidence" value="ECO:0007669"/>
    <property type="project" value="UniProtKB-KW"/>
</dbReference>
<evidence type="ECO:0000256" key="2">
    <source>
        <dbReference type="ARBA" id="ARBA00005581"/>
    </source>
</evidence>
<keyword evidence="3" id="KW-0713">Self-incompatibility</keyword>
<protein>
    <recommendedName>
        <fullName evidence="9">S-protein homolog</fullName>
    </recommendedName>
</protein>
<comment type="caution">
    <text evidence="7">The sequence shown here is derived from an EMBL/GenBank/DDBJ whole genome shotgun (WGS) entry which is preliminary data.</text>
</comment>
<comment type="similarity">
    <text evidence="2">Belongs to the plant self-incompatibility (S1) protein family.</text>
</comment>
<keyword evidence="5 6" id="KW-0732">Signal</keyword>
<name>A0A8T0HK23_CERPU</name>
<evidence type="ECO:0000256" key="3">
    <source>
        <dbReference type="ARBA" id="ARBA00022471"/>
    </source>
</evidence>
<evidence type="ECO:0008006" key="9">
    <source>
        <dbReference type="Google" id="ProtNLM"/>
    </source>
</evidence>
<feature type="chain" id="PRO_5043680759" description="S-protein homolog" evidence="6">
    <location>
        <begin position="27"/>
        <end position="161"/>
    </location>
</feature>
<dbReference type="Pfam" id="PF05938">
    <property type="entry name" value="Self-incomp_S1"/>
    <property type="match status" value="1"/>
</dbReference>
<evidence type="ECO:0000256" key="6">
    <source>
        <dbReference type="SAM" id="SignalP"/>
    </source>
</evidence>
<accession>A0A8T0HK23</accession>
<evidence type="ECO:0000256" key="4">
    <source>
        <dbReference type="ARBA" id="ARBA00022525"/>
    </source>
</evidence>
<dbReference type="GO" id="GO:0005576">
    <property type="term" value="C:extracellular region"/>
    <property type="evidence" value="ECO:0007669"/>
    <property type="project" value="UniProtKB-SubCell"/>
</dbReference>
<sequence>MSKTMSSVVFLLLFLVVMDSASLVFSGGIPRTLQGSVLIYNQIGIGVTPVEVRCKSETNEVVISETALLSGQRVGWGFQYSIWGHTRYICNFKWGSRTQEFNVWVDANPAEHWRVPPPCTHCVWHVVPEGFKAYESTGVLGTVVAEYAWRTATREKIHRSP</sequence>
<evidence type="ECO:0000313" key="8">
    <source>
        <dbReference type="Proteomes" id="UP000822688"/>
    </source>
</evidence>
<gene>
    <name evidence="7" type="ORF">KC19_6G214800</name>
</gene>
<evidence type="ECO:0000256" key="1">
    <source>
        <dbReference type="ARBA" id="ARBA00004613"/>
    </source>
</evidence>
<proteinExistence type="inferred from homology"/>
<dbReference type="AlphaFoldDB" id="A0A8T0HK23"/>